<organism evidence="3 4">
    <name type="scientific">Glutamicibacter ardleyensis</name>
    <dbReference type="NCBI Taxonomy" id="225894"/>
    <lineage>
        <taxon>Bacteria</taxon>
        <taxon>Bacillati</taxon>
        <taxon>Actinomycetota</taxon>
        <taxon>Actinomycetes</taxon>
        <taxon>Micrococcales</taxon>
        <taxon>Micrococcaceae</taxon>
        <taxon>Glutamicibacter</taxon>
    </lineage>
</organism>
<dbReference type="EMBL" id="BMKX01000001">
    <property type="protein sequence ID" value="GGJ48782.1"/>
    <property type="molecule type" value="Genomic_DNA"/>
</dbReference>
<dbReference type="InterPro" id="IPR036188">
    <property type="entry name" value="FAD/NAD-bd_sf"/>
</dbReference>
<dbReference type="GeneID" id="303302832"/>
<feature type="domain" description="FAD-binding" evidence="2">
    <location>
        <begin position="3"/>
        <end position="329"/>
    </location>
</feature>
<dbReference type="PRINTS" id="PR00420">
    <property type="entry name" value="RNGMNOXGNASE"/>
</dbReference>
<dbReference type="RefSeq" id="WP_188683303.1">
    <property type="nucleotide sequence ID" value="NZ_BMKX01000001.1"/>
</dbReference>
<dbReference type="Gene3D" id="3.30.70.2450">
    <property type="match status" value="1"/>
</dbReference>
<gene>
    <name evidence="3" type="ORF">GCM10007173_04250</name>
</gene>
<dbReference type="Gene3D" id="3.50.50.60">
    <property type="entry name" value="FAD/NAD(P)-binding domain"/>
    <property type="match status" value="1"/>
</dbReference>
<evidence type="ECO:0000259" key="2">
    <source>
        <dbReference type="Pfam" id="PF01494"/>
    </source>
</evidence>
<keyword evidence="4" id="KW-1185">Reference proteome</keyword>
<accession>A0ABQ2D940</accession>
<comment type="caution">
    <text evidence="3">The sequence shown here is derived from an EMBL/GenBank/DDBJ whole genome shotgun (WGS) entry which is preliminary data.</text>
</comment>
<name>A0ABQ2D940_9MICC</name>
<evidence type="ECO:0000313" key="4">
    <source>
        <dbReference type="Proteomes" id="UP000606115"/>
    </source>
</evidence>
<dbReference type="Pfam" id="PF01494">
    <property type="entry name" value="FAD_binding_3"/>
    <property type="match status" value="1"/>
</dbReference>
<dbReference type="Proteomes" id="UP000606115">
    <property type="component" value="Unassembled WGS sequence"/>
</dbReference>
<reference evidence="4" key="1">
    <citation type="journal article" date="2019" name="Int. J. Syst. Evol. Microbiol.">
        <title>The Global Catalogue of Microorganisms (GCM) 10K type strain sequencing project: providing services to taxonomists for standard genome sequencing and annotation.</title>
        <authorList>
            <consortium name="The Broad Institute Genomics Platform"/>
            <consortium name="The Broad Institute Genome Sequencing Center for Infectious Disease"/>
            <person name="Wu L."/>
            <person name="Ma J."/>
        </authorList>
    </citation>
    <scope>NUCLEOTIDE SEQUENCE [LARGE SCALE GENOMIC DNA]</scope>
    <source>
        <strain evidence="4">CGMCC 1.3685</strain>
    </source>
</reference>
<dbReference type="InterPro" id="IPR002938">
    <property type="entry name" value="FAD-bd"/>
</dbReference>
<dbReference type="SUPFAM" id="SSF51905">
    <property type="entry name" value="FAD/NAD(P)-binding domain"/>
    <property type="match status" value="1"/>
</dbReference>
<dbReference type="PANTHER" id="PTHR43476:SF3">
    <property type="entry name" value="FAD-BINDING MONOOXYGENASE"/>
    <property type="match status" value="1"/>
</dbReference>
<dbReference type="PANTHER" id="PTHR43476">
    <property type="entry name" value="3-(3-HYDROXY-PHENYL)PROPIONATE/3-HYDROXYCINNAMIC ACID HYDROXYLASE"/>
    <property type="match status" value="1"/>
</dbReference>
<dbReference type="InterPro" id="IPR050631">
    <property type="entry name" value="PheA/TfdB_FAD_monoxygenase"/>
</dbReference>
<sequence length="388" mass="42475">MHCDIAIIGAGPVGLTLAILLTKRGHRVQVFEKRQEMGEHSRAIGLHPPALEILQEAGIAEQLTRQGLQIRKGMGVFASGHSAALDFARIPGNYPYVLTLPQRQTQLLLREALEELAPQALQQGCRFQRVLGQGSDSVHFTVQHSNAKLQVHGARWLIGADGVDSAVRRALAVPWRGKTLPDAYRMGDYPDASGLGDAAVLYLHPHGIIESFPLPGEQRRWVAHRPKNQSMSLEELVHQRTGHRLAQHSRTMHSDFTTAQCAVPNMVHGQTILIGDAAHQISPIGGQGLALGLLDAGALAEVLSAGAARQKLAAFERTRLSAARLAARRAHLNMMLGRPLPQWFSGPRDAVLSRILANRELHDSVARIFTMTDSLMRAQTHRQHPVDT</sequence>
<proteinExistence type="predicted"/>
<protein>
    <submittedName>
        <fullName evidence="3">Oxidoreductase</fullName>
    </submittedName>
</protein>
<evidence type="ECO:0000256" key="1">
    <source>
        <dbReference type="ARBA" id="ARBA00023002"/>
    </source>
</evidence>
<keyword evidence="1" id="KW-0560">Oxidoreductase</keyword>
<evidence type="ECO:0000313" key="3">
    <source>
        <dbReference type="EMBL" id="GGJ48782.1"/>
    </source>
</evidence>